<name>T0YLK3_9ZZZZ</name>
<dbReference type="CDD" id="cd21631">
    <property type="entry name" value="RHH_CopG_NikR-like"/>
    <property type="match status" value="1"/>
</dbReference>
<sequence length="68" mass="7648">MGRSKKPRRPELPEDGTVRASISFPVGLYKALEEKARQKKVSLAWIVRDATDRYIADETPPDGHGAKR</sequence>
<protein>
    <recommendedName>
        <fullName evidence="2">CopG-like ribbon-helix-helix domain-containing protein</fullName>
    </recommendedName>
</protein>
<comment type="caution">
    <text evidence="1">The sequence shown here is derived from an EMBL/GenBank/DDBJ whole genome shotgun (WGS) entry which is preliminary data.</text>
</comment>
<gene>
    <name evidence="1" type="ORF">B1A_19275</name>
</gene>
<reference evidence="1" key="1">
    <citation type="submission" date="2013-08" db="EMBL/GenBank/DDBJ databases">
        <authorList>
            <person name="Mendez C."/>
            <person name="Richter M."/>
            <person name="Ferrer M."/>
            <person name="Sanchez J."/>
        </authorList>
    </citation>
    <scope>NUCLEOTIDE SEQUENCE</scope>
</reference>
<accession>T0YLK3</accession>
<organism evidence="1">
    <name type="scientific">mine drainage metagenome</name>
    <dbReference type="NCBI Taxonomy" id="410659"/>
    <lineage>
        <taxon>unclassified sequences</taxon>
        <taxon>metagenomes</taxon>
        <taxon>ecological metagenomes</taxon>
    </lineage>
</organism>
<evidence type="ECO:0000313" key="1">
    <source>
        <dbReference type="EMBL" id="EQD32787.1"/>
    </source>
</evidence>
<reference evidence="1" key="2">
    <citation type="journal article" date="2014" name="ISME J.">
        <title>Microbial stratification in low pH oxic and suboxic macroscopic growths along an acid mine drainage.</title>
        <authorList>
            <person name="Mendez-Garcia C."/>
            <person name="Mesa V."/>
            <person name="Sprenger R.R."/>
            <person name="Richter M."/>
            <person name="Diez M.S."/>
            <person name="Solano J."/>
            <person name="Bargiela R."/>
            <person name="Golyshina O.V."/>
            <person name="Manteca A."/>
            <person name="Ramos J.L."/>
            <person name="Gallego J.R."/>
            <person name="Llorente I."/>
            <person name="Martins Dos Santos V.A."/>
            <person name="Jensen O.N."/>
            <person name="Pelaez A.I."/>
            <person name="Sanchez J."/>
            <person name="Ferrer M."/>
        </authorList>
    </citation>
    <scope>NUCLEOTIDE SEQUENCE</scope>
</reference>
<dbReference type="EMBL" id="AUZX01014222">
    <property type="protein sequence ID" value="EQD32787.1"/>
    <property type="molecule type" value="Genomic_DNA"/>
</dbReference>
<dbReference type="AlphaFoldDB" id="T0YLK3"/>
<evidence type="ECO:0008006" key="2">
    <source>
        <dbReference type="Google" id="ProtNLM"/>
    </source>
</evidence>
<proteinExistence type="predicted"/>